<proteinExistence type="predicted"/>
<dbReference type="InterPro" id="IPR001279">
    <property type="entry name" value="Metallo-B-lactamas"/>
</dbReference>
<keyword evidence="6" id="KW-1185">Reference proteome</keyword>
<feature type="domain" description="Metallo-beta-lactamase" evidence="4">
    <location>
        <begin position="26"/>
        <end position="155"/>
    </location>
</feature>
<dbReference type="SUPFAM" id="SSF56281">
    <property type="entry name" value="Metallo-hydrolase/oxidoreductase"/>
    <property type="match status" value="1"/>
</dbReference>
<evidence type="ECO:0000313" key="5">
    <source>
        <dbReference type="EMBL" id="KAK8084192.1"/>
    </source>
</evidence>
<keyword evidence="3" id="KW-0269">Exonuclease</keyword>
<sequence length="380" mass="42647">MSTFDGVVHEFPDILIDYFRFRAPRPPPRLCLLSHVHSDHLAGLETLRGPFVYCSPATREMLLRLERYPCRINYANGTLEARKQTYRHLKHILKPIPLETPTKLELWPGQYVQVTLFDANHCVGAVMFRSKTDRGVFWLVIEGGGKAVLYTGDIRSEPWWVNSIAQNPSLVERWTASTVFFVQAWTYGYEDVWIALAKALDSKVSGLVAPPRQGHRCLLASLSDAVAKRKCEIQIHVDAYKMGICRSLVERTSADLFARQIHLAKEAPYLVGFSCANNQHDGCLTLDEHVRIHSCEKGTACAVVQNQPIVWIKPIVSRLPDGREVAEVGIGGGGGDLEREAELQCVTADNLDAVISMYVYAPDVRYVRASTNSKRQDPES</sequence>
<dbReference type="PANTHER" id="PTHR23240:SF8">
    <property type="entry name" value="PROTEIN ARTEMIS"/>
    <property type="match status" value="1"/>
</dbReference>
<dbReference type="InterPro" id="IPR036866">
    <property type="entry name" value="RibonucZ/Hydroxyglut_hydro"/>
</dbReference>
<dbReference type="GeneID" id="92042838"/>
<evidence type="ECO:0000256" key="1">
    <source>
        <dbReference type="ARBA" id="ARBA00022722"/>
    </source>
</evidence>
<keyword evidence="2" id="KW-0378">Hydrolase</keyword>
<comment type="caution">
    <text evidence="5">The sequence shown here is derived from an EMBL/GenBank/DDBJ whole genome shotgun (WGS) entry which is preliminary data.</text>
</comment>
<dbReference type="Gene3D" id="3.60.15.10">
    <property type="entry name" value="Ribonuclease Z/Hydroxyacylglutathione hydrolase-like"/>
    <property type="match status" value="1"/>
</dbReference>
<dbReference type="PANTHER" id="PTHR23240">
    <property type="entry name" value="DNA CROSS-LINK REPAIR PROTEIN PSO2/SNM1-RELATED"/>
    <property type="match status" value="1"/>
</dbReference>
<evidence type="ECO:0000256" key="2">
    <source>
        <dbReference type="ARBA" id="ARBA00022801"/>
    </source>
</evidence>
<dbReference type="Proteomes" id="UP001433268">
    <property type="component" value="Unassembled WGS sequence"/>
</dbReference>
<accession>A0ABR1WL28</accession>
<keyword evidence="1" id="KW-0540">Nuclease</keyword>
<evidence type="ECO:0000256" key="3">
    <source>
        <dbReference type="ARBA" id="ARBA00022839"/>
    </source>
</evidence>
<evidence type="ECO:0000313" key="6">
    <source>
        <dbReference type="Proteomes" id="UP001433268"/>
    </source>
</evidence>
<reference evidence="5 6" key="1">
    <citation type="submission" date="2023-01" db="EMBL/GenBank/DDBJ databases">
        <title>Analysis of 21 Apiospora genomes using comparative genomics revels a genus with tremendous synthesis potential of carbohydrate active enzymes and secondary metabolites.</title>
        <authorList>
            <person name="Sorensen T."/>
        </authorList>
    </citation>
    <scope>NUCLEOTIDE SEQUENCE [LARGE SCALE GENOMIC DNA]</scope>
    <source>
        <strain evidence="5 6">CBS 114990</strain>
    </source>
</reference>
<dbReference type="RefSeq" id="XP_066668701.1">
    <property type="nucleotide sequence ID" value="XM_066809778.1"/>
</dbReference>
<gene>
    <name evidence="5" type="ORF">PG997_005463</name>
</gene>
<name>A0ABR1WL28_9PEZI</name>
<protein>
    <recommendedName>
        <fullName evidence="4">Metallo-beta-lactamase domain-containing protein</fullName>
    </recommendedName>
</protein>
<dbReference type="Pfam" id="PF12706">
    <property type="entry name" value="Lactamase_B_2"/>
    <property type="match status" value="1"/>
</dbReference>
<organism evidence="5 6">
    <name type="scientific">Apiospora hydei</name>
    <dbReference type="NCBI Taxonomy" id="1337664"/>
    <lineage>
        <taxon>Eukaryota</taxon>
        <taxon>Fungi</taxon>
        <taxon>Dikarya</taxon>
        <taxon>Ascomycota</taxon>
        <taxon>Pezizomycotina</taxon>
        <taxon>Sordariomycetes</taxon>
        <taxon>Xylariomycetidae</taxon>
        <taxon>Amphisphaeriales</taxon>
        <taxon>Apiosporaceae</taxon>
        <taxon>Apiospora</taxon>
    </lineage>
</organism>
<evidence type="ECO:0000259" key="4">
    <source>
        <dbReference type="Pfam" id="PF12706"/>
    </source>
</evidence>
<dbReference type="EMBL" id="JAQQWN010000005">
    <property type="protein sequence ID" value="KAK8084192.1"/>
    <property type="molecule type" value="Genomic_DNA"/>
</dbReference>